<dbReference type="Gene3D" id="3.60.140.10">
    <property type="entry name" value="CNF1/YfiH-like putative cysteine hydrolases"/>
    <property type="match status" value="1"/>
</dbReference>
<keyword evidence="8" id="KW-0186">Copper</keyword>
<accession>A0ABP5AN36</accession>
<evidence type="ECO:0000313" key="13">
    <source>
        <dbReference type="Proteomes" id="UP001500784"/>
    </source>
</evidence>
<reference evidence="13" key="1">
    <citation type="journal article" date="2019" name="Int. J. Syst. Evol. Microbiol.">
        <title>The Global Catalogue of Microorganisms (GCM) 10K type strain sequencing project: providing services to taxonomists for standard genome sequencing and annotation.</title>
        <authorList>
            <consortium name="The Broad Institute Genomics Platform"/>
            <consortium name="The Broad Institute Genome Sequencing Center for Infectious Disease"/>
            <person name="Wu L."/>
            <person name="Ma J."/>
        </authorList>
    </citation>
    <scope>NUCLEOTIDE SEQUENCE [LARGE SCALE GENOMIC DNA]</scope>
    <source>
        <strain evidence="13">JCM 13316</strain>
    </source>
</reference>
<protein>
    <submittedName>
        <fullName evidence="12">Peptidoglycan editing factor PgeF</fullName>
    </submittedName>
</protein>
<organism evidence="12 13">
    <name type="scientific">Arthrobacter gandavensis</name>
    <dbReference type="NCBI Taxonomy" id="169960"/>
    <lineage>
        <taxon>Bacteria</taxon>
        <taxon>Bacillati</taxon>
        <taxon>Actinomycetota</taxon>
        <taxon>Actinomycetes</taxon>
        <taxon>Micrococcales</taxon>
        <taxon>Micrococcaceae</taxon>
        <taxon>Arthrobacter</taxon>
    </lineage>
</organism>
<name>A0ABP5AN36_9MICC</name>
<evidence type="ECO:0000256" key="9">
    <source>
        <dbReference type="ARBA" id="ARBA00047989"/>
    </source>
</evidence>
<dbReference type="InterPro" id="IPR011324">
    <property type="entry name" value="Cytotoxic_necrot_fac-like_cat"/>
</dbReference>
<comment type="catalytic activity">
    <reaction evidence="10">
        <text>adenosine + phosphate = alpha-D-ribose 1-phosphate + adenine</text>
        <dbReference type="Rhea" id="RHEA:27642"/>
        <dbReference type="ChEBI" id="CHEBI:16335"/>
        <dbReference type="ChEBI" id="CHEBI:16708"/>
        <dbReference type="ChEBI" id="CHEBI:43474"/>
        <dbReference type="ChEBI" id="CHEBI:57720"/>
        <dbReference type="EC" id="2.4.2.1"/>
    </reaction>
    <physiologicalReaction direction="left-to-right" evidence="10">
        <dbReference type="Rhea" id="RHEA:27643"/>
    </physiologicalReaction>
</comment>
<dbReference type="Proteomes" id="UP001500784">
    <property type="component" value="Unassembled WGS sequence"/>
</dbReference>
<evidence type="ECO:0000256" key="6">
    <source>
        <dbReference type="ARBA" id="ARBA00022801"/>
    </source>
</evidence>
<comment type="function">
    <text evidence="2">Purine nucleoside enzyme that catalyzes the phosphorolysis of adenosine and inosine nucleosides, yielding D-ribose 1-phosphate and the respective free bases, adenine and hypoxanthine. Also catalyzes the phosphorolysis of S-methyl-5'-thioadenosine into adenine and S-methyl-5-thio-alpha-D-ribose 1-phosphate. Also has adenosine deaminase activity.</text>
</comment>
<evidence type="ECO:0000256" key="4">
    <source>
        <dbReference type="ARBA" id="ARBA00022679"/>
    </source>
</evidence>
<evidence type="ECO:0000313" key="12">
    <source>
        <dbReference type="EMBL" id="GAA1915965.1"/>
    </source>
</evidence>
<proteinExistence type="inferred from homology"/>
<keyword evidence="13" id="KW-1185">Reference proteome</keyword>
<keyword evidence="5" id="KW-0479">Metal-binding</keyword>
<evidence type="ECO:0000256" key="10">
    <source>
        <dbReference type="ARBA" id="ARBA00048968"/>
    </source>
</evidence>
<dbReference type="EMBL" id="BAAALV010000003">
    <property type="protein sequence ID" value="GAA1915965.1"/>
    <property type="molecule type" value="Genomic_DNA"/>
</dbReference>
<gene>
    <name evidence="12" type="primary">pgeF</name>
    <name evidence="12" type="ORF">GCM10009688_21150</name>
</gene>
<dbReference type="InterPro" id="IPR003730">
    <property type="entry name" value="Cu_polyphenol_OxRdtase"/>
</dbReference>
<dbReference type="SUPFAM" id="SSF64438">
    <property type="entry name" value="CNF1/YfiH-like putative cysteine hydrolases"/>
    <property type="match status" value="1"/>
</dbReference>
<dbReference type="Pfam" id="PF02578">
    <property type="entry name" value="Cu-oxidase_4"/>
    <property type="match status" value="1"/>
</dbReference>
<evidence type="ECO:0000256" key="7">
    <source>
        <dbReference type="ARBA" id="ARBA00022833"/>
    </source>
</evidence>
<evidence type="ECO:0000256" key="3">
    <source>
        <dbReference type="ARBA" id="ARBA00007353"/>
    </source>
</evidence>
<comment type="catalytic activity">
    <reaction evidence="1">
        <text>inosine + phosphate = alpha-D-ribose 1-phosphate + hypoxanthine</text>
        <dbReference type="Rhea" id="RHEA:27646"/>
        <dbReference type="ChEBI" id="CHEBI:17368"/>
        <dbReference type="ChEBI" id="CHEBI:17596"/>
        <dbReference type="ChEBI" id="CHEBI:43474"/>
        <dbReference type="ChEBI" id="CHEBI:57720"/>
        <dbReference type="EC" id="2.4.2.1"/>
    </reaction>
    <physiologicalReaction direction="left-to-right" evidence="1">
        <dbReference type="Rhea" id="RHEA:27647"/>
    </physiologicalReaction>
</comment>
<comment type="catalytic activity">
    <reaction evidence="11">
        <text>S-methyl-5'-thioadenosine + phosphate = 5-(methylsulfanyl)-alpha-D-ribose 1-phosphate + adenine</text>
        <dbReference type="Rhea" id="RHEA:11852"/>
        <dbReference type="ChEBI" id="CHEBI:16708"/>
        <dbReference type="ChEBI" id="CHEBI:17509"/>
        <dbReference type="ChEBI" id="CHEBI:43474"/>
        <dbReference type="ChEBI" id="CHEBI:58533"/>
        <dbReference type="EC" id="2.4.2.28"/>
    </reaction>
    <physiologicalReaction direction="left-to-right" evidence="11">
        <dbReference type="Rhea" id="RHEA:11853"/>
    </physiologicalReaction>
</comment>
<dbReference type="PANTHER" id="PTHR30616:SF2">
    <property type="entry name" value="PURINE NUCLEOSIDE PHOSPHORYLASE LACC1"/>
    <property type="match status" value="1"/>
</dbReference>
<evidence type="ECO:0000256" key="1">
    <source>
        <dbReference type="ARBA" id="ARBA00000553"/>
    </source>
</evidence>
<evidence type="ECO:0000256" key="5">
    <source>
        <dbReference type="ARBA" id="ARBA00022723"/>
    </source>
</evidence>
<comment type="catalytic activity">
    <reaction evidence="9">
        <text>adenosine + H2O + H(+) = inosine + NH4(+)</text>
        <dbReference type="Rhea" id="RHEA:24408"/>
        <dbReference type="ChEBI" id="CHEBI:15377"/>
        <dbReference type="ChEBI" id="CHEBI:15378"/>
        <dbReference type="ChEBI" id="CHEBI:16335"/>
        <dbReference type="ChEBI" id="CHEBI:17596"/>
        <dbReference type="ChEBI" id="CHEBI:28938"/>
        <dbReference type="EC" id="3.5.4.4"/>
    </reaction>
    <physiologicalReaction direction="left-to-right" evidence="9">
        <dbReference type="Rhea" id="RHEA:24409"/>
    </physiologicalReaction>
</comment>
<dbReference type="CDD" id="cd16833">
    <property type="entry name" value="YfiH"/>
    <property type="match status" value="1"/>
</dbReference>
<comment type="similarity">
    <text evidence="3">Belongs to the purine nucleoside phosphorylase YfiH/LACC1 family.</text>
</comment>
<evidence type="ECO:0000256" key="2">
    <source>
        <dbReference type="ARBA" id="ARBA00003215"/>
    </source>
</evidence>
<evidence type="ECO:0000256" key="11">
    <source>
        <dbReference type="ARBA" id="ARBA00049893"/>
    </source>
</evidence>
<keyword evidence="4" id="KW-0808">Transferase</keyword>
<dbReference type="PANTHER" id="PTHR30616">
    <property type="entry name" value="UNCHARACTERIZED PROTEIN YFIH"/>
    <property type="match status" value="1"/>
</dbReference>
<keyword evidence="6" id="KW-0378">Hydrolase</keyword>
<comment type="caution">
    <text evidence="12">The sequence shown here is derived from an EMBL/GenBank/DDBJ whole genome shotgun (WGS) entry which is preliminary data.</text>
</comment>
<keyword evidence="7" id="KW-0862">Zinc</keyword>
<dbReference type="InterPro" id="IPR038371">
    <property type="entry name" value="Cu_polyphenol_OxRdtase_sf"/>
</dbReference>
<evidence type="ECO:0000256" key="8">
    <source>
        <dbReference type="ARBA" id="ARBA00023008"/>
    </source>
</evidence>
<sequence length="188" mass="19252">MGVQAGSLRFMEQVHSADVALVHGLPEAGEVPVADALVSADGSAPLAVMVADCLPVILAGTSADGAVTAAAHAGRRGLLDGILANTAAALRDAGAAEIHAWIGPAVCGKCYEVPEEMLAQADHLPGATSKTSWGTPALDLPGAARRQLLSLGVSVEMVPGCTMEEPQLFSHRRDAPTGRFAGLIWQSR</sequence>